<dbReference type="PROSITE" id="PS50082">
    <property type="entry name" value="WD_REPEATS_2"/>
    <property type="match status" value="5"/>
</dbReference>
<dbReference type="InterPro" id="IPR028608">
    <property type="entry name" value="CIAO1/Cia1"/>
</dbReference>
<gene>
    <name evidence="6" type="ORF">CHC_T00009086001</name>
</gene>
<dbReference type="Proteomes" id="UP000012073">
    <property type="component" value="Unassembled WGS sequence"/>
</dbReference>
<evidence type="ECO:0000313" key="7">
    <source>
        <dbReference type="Proteomes" id="UP000012073"/>
    </source>
</evidence>
<dbReference type="InterPro" id="IPR015943">
    <property type="entry name" value="WD40/YVTN_repeat-like_dom_sf"/>
</dbReference>
<name>R7QQ90_CHOCR</name>
<organism evidence="6 7">
    <name type="scientific">Chondrus crispus</name>
    <name type="common">Carrageen Irish moss</name>
    <name type="synonym">Polymorpha crispa</name>
    <dbReference type="NCBI Taxonomy" id="2769"/>
    <lineage>
        <taxon>Eukaryota</taxon>
        <taxon>Rhodophyta</taxon>
        <taxon>Florideophyceae</taxon>
        <taxon>Rhodymeniophycidae</taxon>
        <taxon>Gigartinales</taxon>
        <taxon>Gigartinaceae</taxon>
        <taxon>Chondrus</taxon>
    </lineage>
</organism>
<dbReference type="OMA" id="IREIRWS"/>
<feature type="repeat" description="WD" evidence="4">
    <location>
        <begin position="10"/>
        <end position="40"/>
    </location>
</feature>
<feature type="repeat" description="WD" evidence="4">
    <location>
        <begin position="103"/>
        <end position="136"/>
    </location>
</feature>
<dbReference type="PhylomeDB" id="R7QQ90"/>
<dbReference type="OrthoDB" id="284782at2759"/>
<dbReference type="GeneID" id="17321162"/>
<dbReference type="PANTHER" id="PTHR19920:SF0">
    <property type="entry name" value="CYTOSOLIC IRON-SULFUR PROTEIN ASSEMBLY PROTEIN CIAO1-RELATED"/>
    <property type="match status" value="1"/>
</dbReference>
<evidence type="ECO:0000256" key="5">
    <source>
        <dbReference type="SAM" id="MobiDB-lite"/>
    </source>
</evidence>
<dbReference type="EMBL" id="HG002050">
    <property type="protein sequence ID" value="CDF39530.1"/>
    <property type="molecule type" value="Genomic_DNA"/>
</dbReference>
<dbReference type="PANTHER" id="PTHR19920">
    <property type="entry name" value="WD40 PROTEIN CIAO1"/>
    <property type="match status" value="1"/>
</dbReference>
<dbReference type="AlphaFoldDB" id="R7QQ90"/>
<dbReference type="KEGG" id="ccp:CHC_T00009086001"/>
<dbReference type="InterPro" id="IPR001680">
    <property type="entry name" value="WD40_rpt"/>
</dbReference>
<dbReference type="CDD" id="cd00200">
    <property type="entry name" value="WD40"/>
    <property type="match status" value="1"/>
</dbReference>
<dbReference type="Gene3D" id="2.130.10.10">
    <property type="entry name" value="YVTN repeat-like/Quinoprotein amine dehydrogenase"/>
    <property type="match status" value="2"/>
</dbReference>
<proteinExistence type="inferred from homology"/>
<comment type="function">
    <text evidence="3">Essential component of the cytosolic iron-sulfur (Fe/S) protein assembly machinery. Required for the maturation of extramitochondrial Fe/S proteins.</text>
</comment>
<dbReference type="InterPro" id="IPR020472">
    <property type="entry name" value="WD40_PAC1"/>
</dbReference>
<evidence type="ECO:0000313" key="6">
    <source>
        <dbReference type="EMBL" id="CDF39530.1"/>
    </source>
</evidence>
<dbReference type="HAMAP" id="MF_03037">
    <property type="entry name" value="ciao1"/>
    <property type="match status" value="1"/>
</dbReference>
<protein>
    <recommendedName>
        <fullName evidence="3">Probable cytosolic iron-sulfur protein assembly protein CIAO1 homolog</fullName>
    </recommendedName>
</protein>
<evidence type="ECO:0000256" key="2">
    <source>
        <dbReference type="ARBA" id="ARBA00022737"/>
    </source>
</evidence>
<dbReference type="GO" id="GO:0016226">
    <property type="term" value="P:iron-sulfur cluster assembly"/>
    <property type="evidence" value="ECO:0007669"/>
    <property type="project" value="UniProtKB-UniRule"/>
</dbReference>
<keyword evidence="2" id="KW-0677">Repeat</keyword>
<sequence length="370" mass="39483">MPRLELQASLYGHKGAVWSVAWSPRGLLASCGADKTVRVWHRAEGGAWRSVAVFGDATFVRAVRDLSWASDGRSLACASFDASAFVLELMGGKTPHLEAAVSLEGHDSEVKSVAYSSSGALLASCSRDKSVWVWEVGLDFDYECIAVLNGHAADVKMVAWHPTVEMLVSTSFDGTVRVWVEDEDDWFCAETLAGHNGTVWAAAFGEGGTGLATVAADGGLAIWSRENPPANLAGANPAFQVVARYPKLHAGPIYSVDWNKSNSLLATGGGDDCIRIIQCTEISSPNAPSETSKTKEESTANGSVPEQSAITSNLKKRCEVMATEMRAHSGDVNRVAWNPIDQDILASSGDDGLVKIWKYCSDVDKKANGT</sequence>
<evidence type="ECO:0000256" key="3">
    <source>
        <dbReference type="HAMAP-Rule" id="MF_03037"/>
    </source>
</evidence>
<dbReference type="PROSITE" id="PS50294">
    <property type="entry name" value="WD_REPEATS_REGION"/>
    <property type="match status" value="5"/>
</dbReference>
<dbReference type="PRINTS" id="PR00320">
    <property type="entry name" value="GPROTEINBRPT"/>
</dbReference>
<feature type="region of interest" description="Disordered" evidence="5">
    <location>
        <begin position="284"/>
        <end position="310"/>
    </location>
</feature>
<dbReference type="SUPFAM" id="SSF50978">
    <property type="entry name" value="WD40 repeat-like"/>
    <property type="match status" value="1"/>
</dbReference>
<dbReference type="InterPro" id="IPR036322">
    <property type="entry name" value="WD40_repeat_dom_sf"/>
</dbReference>
<dbReference type="PROSITE" id="PS00678">
    <property type="entry name" value="WD_REPEATS_1"/>
    <property type="match status" value="1"/>
</dbReference>
<accession>R7QQ90</accession>
<evidence type="ECO:0000256" key="4">
    <source>
        <dbReference type="PROSITE-ProRule" id="PRU00221"/>
    </source>
</evidence>
<feature type="repeat" description="WD" evidence="4">
    <location>
        <begin position="192"/>
        <end position="224"/>
    </location>
</feature>
<feature type="repeat" description="WD" evidence="4">
    <location>
        <begin position="148"/>
        <end position="179"/>
    </location>
</feature>
<dbReference type="Gramene" id="CDF39530">
    <property type="protein sequence ID" value="CDF39530"/>
    <property type="gene ID" value="CHC_T00009086001"/>
</dbReference>
<keyword evidence="1 4" id="KW-0853">WD repeat</keyword>
<dbReference type="InterPro" id="IPR019775">
    <property type="entry name" value="WD40_repeat_CS"/>
</dbReference>
<feature type="compositionally biased region" description="Polar residues" evidence="5">
    <location>
        <begin position="299"/>
        <end position="310"/>
    </location>
</feature>
<dbReference type="GO" id="GO:0097361">
    <property type="term" value="C:cytosolic [4Fe-4S] assembly targeting complex"/>
    <property type="evidence" value="ECO:0007669"/>
    <property type="project" value="InterPro"/>
</dbReference>
<keyword evidence="7" id="KW-1185">Reference proteome</keyword>
<dbReference type="STRING" id="2769.R7QQ90"/>
<comment type="similarity">
    <text evidence="3">Belongs to the WD repeat CIA1 family.</text>
</comment>
<evidence type="ECO:0000256" key="1">
    <source>
        <dbReference type="ARBA" id="ARBA00022574"/>
    </source>
</evidence>
<feature type="repeat" description="WD" evidence="4">
    <location>
        <begin position="325"/>
        <end position="358"/>
    </location>
</feature>
<dbReference type="Pfam" id="PF00400">
    <property type="entry name" value="WD40"/>
    <property type="match status" value="6"/>
</dbReference>
<reference evidence="7" key="1">
    <citation type="journal article" date="2013" name="Proc. Natl. Acad. Sci. U.S.A.">
        <title>Genome structure and metabolic features in the red seaweed Chondrus crispus shed light on evolution of the Archaeplastida.</title>
        <authorList>
            <person name="Collen J."/>
            <person name="Porcel B."/>
            <person name="Carre W."/>
            <person name="Ball S.G."/>
            <person name="Chaparro C."/>
            <person name="Tonon T."/>
            <person name="Barbeyron T."/>
            <person name="Michel G."/>
            <person name="Noel B."/>
            <person name="Valentin K."/>
            <person name="Elias M."/>
            <person name="Artiguenave F."/>
            <person name="Arun A."/>
            <person name="Aury J.M."/>
            <person name="Barbosa-Neto J.F."/>
            <person name="Bothwell J.H."/>
            <person name="Bouget F.Y."/>
            <person name="Brillet L."/>
            <person name="Cabello-Hurtado F."/>
            <person name="Capella-Gutierrez S."/>
            <person name="Charrier B."/>
            <person name="Cladiere L."/>
            <person name="Cock J.M."/>
            <person name="Coelho S.M."/>
            <person name="Colleoni C."/>
            <person name="Czjzek M."/>
            <person name="Da Silva C."/>
            <person name="Delage L."/>
            <person name="Denoeud F."/>
            <person name="Deschamps P."/>
            <person name="Dittami S.M."/>
            <person name="Gabaldon T."/>
            <person name="Gachon C.M."/>
            <person name="Groisillier A."/>
            <person name="Herve C."/>
            <person name="Jabbari K."/>
            <person name="Katinka M."/>
            <person name="Kloareg B."/>
            <person name="Kowalczyk N."/>
            <person name="Labadie K."/>
            <person name="Leblanc C."/>
            <person name="Lopez P.J."/>
            <person name="McLachlan D.H."/>
            <person name="Meslet-Cladiere L."/>
            <person name="Moustafa A."/>
            <person name="Nehr Z."/>
            <person name="Nyvall Collen P."/>
            <person name="Panaud O."/>
            <person name="Partensky F."/>
            <person name="Poulain J."/>
            <person name="Rensing S.A."/>
            <person name="Rousvoal S."/>
            <person name="Samson G."/>
            <person name="Symeonidi A."/>
            <person name="Weissenbach J."/>
            <person name="Zambounis A."/>
            <person name="Wincker P."/>
            <person name="Boyen C."/>
        </authorList>
    </citation>
    <scope>NUCLEOTIDE SEQUENCE [LARGE SCALE GENOMIC DNA]</scope>
    <source>
        <strain evidence="7">cv. Stackhouse</strain>
    </source>
</reference>
<dbReference type="SMART" id="SM00320">
    <property type="entry name" value="WD40"/>
    <property type="match status" value="7"/>
</dbReference>
<dbReference type="RefSeq" id="XP_005713442.1">
    <property type="nucleotide sequence ID" value="XM_005713385.1"/>
</dbReference>